<accession>A0A975HBS7</accession>
<dbReference type="RefSeq" id="WP_208631618.1">
    <property type="nucleotide sequence ID" value="NZ_CP059319.1"/>
</dbReference>
<reference evidence="1" key="1">
    <citation type="submission" date="2020-07" db="EMBL/GenBank/DDBJ databases">
        <authorList>
            <person name="Camacho E."/>
        </authorList>
    </citation>
    <scope>NUCLEOTIDE SEQUENCE</scope>
    <source>
        <strain evidence="1">MPO218</strain>
    </source>
</reference>
<reference evidence="1" key="2">
    <citation type="submission" date="2021-04" db="EMBL/GenBank/DDBJ databases">
        <title>Isolation and genomic analysis of the ibuprofen-degrading bacterium Sphingomonas strain MPO218.</title>
        <authorList>
            <person name="Aulestia M."/>
            <person name="Flores A."/>
            <person name="Mangas E.L."/>
            <person name="Perez-Pulido A.J."/>
            <person name="Santero E."/>
            <person name="Camacho E.M."/>
        </authorList>
    </citation>
    <scope>NUCLEOTIDE SEQUENCE</scope>
    <source>
        <strain evidence="1">MPO218</strain>
    </source>
</reference>
<organism evidence="1 2">
    <name type="scientific">Rhizorhabdus wittichii</name>
    <dbReference type="NCBI Taxonomy" id="160791"/>
    <lineage>
        <taxon>Bacteria</taxon>
        <taxon>Pseudomonadati</taxon>
        <taxon>Pseudomonadota</taxon>
        <taxon>Alphaproteobacteria</taxon>
        <taxon>Sphingomonadales</taxon>
        <taxon>Sphingomonadaceae</taxon>
        <taxon>Rhizorhabdus</taxon>
    </lineage>
</organism>
<evidence type="ECO:0000313" key="2">
    <source>
        <dbReference type="Proteomes" id="UP000664914"/>
    </source>
</evidence>
<sequence length="204" mass="22146">MAVAAIALAGAGKPWTQERFSQCLSRVGASALDPDEGISSINCRERDSISNDATSVADLMIDRYVFVGWNKKQPHTRLASYMLIIDYNRMQTILGGDAAAGIVGFNRLSILWPDGLQEYYLKIDDFRVKGCSTIGSGVLRTSSCSYQERSYMPISAEALDKFKKIAQASTEIKLPIKLFSKSGEAVEAYICVDEVVATAAAAGI</sequence>
<dbReference type="Proteomes" id="UP000664914">
    <property type="component" value="Chromosome"/>
</dbReference>
<name>A0A975HBS7_9SPHN</name>
<protein>
    <submittedName>
        <fullName evidence="1">Uncharacterized protein</fullName>
    </submittedName>
</protein>
<dbReference type="EMBL" id="CP059319">
    <property type="protein sequence ID" value="QTH19636.1"/>
    <property type="molecule type" value="Genomic_DNA"/>
</dbReference>
<gene>
    <name evidence="1" type="ORF">HRJ34_14760</name>
</gene>
<evidence type="ECO:0000313" key="1">
    <source>
        <dbReference type="EMBL" id="QTH19636.1"/>
    </source>
</evidence>
<proteinExistence type="predicted"/>
<dbReference type="AlphaFoldDB" id="A0A975HBS7"/>